<accession>A0ABZ3HAF1</accession>
<evidence type="ECO:0000313" key="7">
    <source>
        <dbReference type="Proteomes" id="UP001447842"/>
    </source>
</evidence>
<feature type="transmembrane region" description="Helical" evidence="5">
    <location>
        <begin position="81"/>
        <end position="103"/>
    </location>
</feature>
<feature type="transmembrane region" description="Helical" evidence="5">
    <location>
        <begin position="51"/>
        <end position="76"/>
    </location>
</feature>
<keyword evidence="7" id="KW-1185">Reference proteome</keyword>
<keyword evidence="2 5" id="KW-0812">Transmembrane</keyword>
<dbReference type="InterPro" id="IPR001694">
    <property type="entry name" value="NADH_UbQ_OxRdtase_su1/FPO"/>
</dbReference>
<gene>
    <name evidence="6" type="ORF">WCY31_08945</name>
</gene>
<dbReference type="Proteomes" id="UP001447842">
    <property type="component" value="Chromosome"/>
</dbReference>
<reference evidence="6 7" key="1">
    <citation type="submission" date="2024-03" db="EMBL/GenBank/DDBJ databases">
        <title>Sulfurimonas sp. HSL3-1.</title>
        <authorList>
            <person name="Wang S."/>
        </authorList>
    </citation>
    <scope>NUCLEOTIDE SEQUENCE [LARGE SCALE GENOMIC DNA]</scope>
    <source>
        <strain evidence="6 7">HSL3-1</strain>
    </source>
</reference>
<sequence length="272" mass="30226">MSWVMILLAPLLGGLVYGAERVLRARMQRRQGPPLLQPFYDMFKLMDKRTLIIHAPHALLAVAHFLLLWLAVGALFAGWNLLYIVFLHLFALIVLVLAGYSVRSPYSQVGANRELAALAAYEPILVLLAVGFYLVSGSFDVSAILEHGGYLAQMPLLFAALLIILPIKLKKSPFDTVEAHQEIVGGVEVEYSGLFYEFLYMARFLEYLFVYGLVFLFAGASPLQGVALVLAVFLLVNLVDNATARVRTDQMIKIIYATAFIMATANIIWISL</sequence>
<feature type="transmembrane region" description="Helical" evidence="5">
    <location>
        <begin position="115"/>
        <end position="136"/>
    </location>
</feature>
<feature type="transmembrane region" description="Helical" evidence="5">
    <location>
        <begin position="251"/>
        <end position="270"/>
    </location>
</feature>
<keyword evidence="4 5" id="KW-0472">Membrane</keyword>
<name>A0ABZ3HAF1_9BACT</name>
<evidence type="ECO:0000256" key="5">
    <source>
        <dbReference type="SAM" id="Phobius"/>
    </source>
</evidence>
<evidence type="ECO:0000256" key="3">
    <source>
        <dbReference type="ARBA" id="ARBA00022989"/>
    </source>
</evidence>
<dbReference type="PANTHER" id="PTHR43359:SF1">
    <property type="entry name" value="FORMATE HYDROGENLYASE SUBUNIT 4-RELATED"/>
    <property type="match status" value="1"/>
</dbReference>
<organism evidence="6 7">
    <name type="scientific">Sulfurimonas diazotrophicus</name>
    <dbReference type="NCBI Taxonomy" id="3131939"/>
    <lineage>
        <taxon>Bacteria</taxon>
        <taxon>Pseudomonadati</taxon>
        <taxon>Campylobacterota</taxon>
        <taxon>Epsilonproteobacteria</taxon>
        <taxon>Campylobacterales</taxon>
        <taxon>Sulfurimonadaceae</taxon>
        <taxon>Sulfurimonas</taxon>
    </lineage>
</organism>
<evidence type="ECO:0000313" key="6">
    <source>
        <dbReference type="EMBL" id="XAU14377.1"/>
    </source>
</evidence>
<comment type="subcellular location">
    <subcellularLocation>
        <location evidence="1">Membrane</location>
        <topology evidence="1">Multi-pass membrane protein</topology>
    </subcellularLocation>
</comment>
<evidence type="ECO:0000256" key="2">
    <source>
        <dbReference type="ARBA" id="ARBA00022692"/>
    </source>
</evidence>
<dbReference type="RefSeq" id="WP_345972114.1">
    <property type="nucleotide sequence ID" value="NZ_CP147920.1"/>
</dbReference>
<evidence type="ECO:0000256" key="4">
    <source>
        <dbReference type="ARBA" id="ARBA00023136"/>
    </source>
</evidence>
<dbReference type="InterPro" id="IPR052561">
    <property type="entry name" value="ComplexI_Subunit1"/>
</dbReference>
<proteinExistence type="predicted"/>
<dbReference type="EMBL" id="CP147920">
    <property type="protein sequence ID" value="XAU14377.1"/>
    <property type="molecule type" value="Genomic_DNA"/>
</dbReference>
<evidence type="ECO:0000256" key="1">
    <source>
        <dbReference type="ARBA" id="ARBA00004141"/>
    </source>
</evidence>
<feature type="transmembrane region" description="Helical" evidence="5">
    <location>
        <begin position="208"/>
        <end position="239"/>
    </location>
</feature>
<dbReference type="PANTHER" id="PTHR43359">
    <property type="entry name" value="FORMATE HYDROGENLYASE SUBUNIT 4"/>
    <property type="match status" value="1"/>
</dbReference>
<protein>
    <submittedName>
        <fullName evidence="6">Complex I subunit 1 family protein</fullName>
    </submittedName>
</protein>
<keyword evidence="3 5" id="KW-1133">Transmembrane helix</keyword>
<dbReference type="Pfam" id="PF00146">
    <property type="entry name" value="NADHdh"/>
    <property type="match status" value="1"/>
</dbReference>
<feature type="transmembrane region" description="Helical" evidence="5">
    <location>
        <begin position="148"/>
        <end position="167"/>
    </location>
</feature>